<keyword evidence="2" id="KW-1185">Reference proteome</keyword>
<accession>A0ACD0NWU8</accession>
<evidence type="ECO:0000313" key="1">
    <source>
        <dbReference type="EMBL" id="PWN50266.1"/>
    </source>
</evidence>
<gene>
    <name evidence="1" type="ORF">IE53DRAFT_369065</name>
</gene>
<dbReference type="Proteomes" id="UP000245626">
    <property type="component" value="Unassembled WGS sequence"/>
</dbReference>
<sequence length="210" mass="22027">MQALLHFFSIHLRSWEIMAKSSISGLPGRATPRSKTRSSLSSIPKATTSASSSSTPTSTNPFTPQLTKAAKRAAKRAELLSQTANKAAVVASNSGIQTGPLGLTKDLKDGSATVLNLSKSSLRRIKRRMKENLAGNKGGMSELQRAVEEVEGSSPKVGSAAVVEEPGEEEEDDLEYQAGVESTNPSSSSSSSARVAKNGAVSAKARKRAL</sequence>
<evidence type="ECO:0000313" key="2">
    <source>
        <dbReference type="Proteomes" id="UP000245626"/>
    </source>
</evidence>
<proteinExistence type="predicted"/>
<organism evidence="1 2">
    <name type="scientific">Violaceomyces palustris</name>
    <dbReference type="NCBI Taxonomy" id="1673888"/>
    <lineage>
        <taxon>Eukaryota</taxon>
        <taxon>Fungi</taxon>
        <taxon>Dikarya</taxon>
        <taxon>Basidiomycota</taxon>
        <taxon>Ustilaginomycotina</taxon>
        <taxon>Ustilaginomycetes</taxon>
        <taxon>Violaceomycetales</taxon>
        <taxon>Violaceomycetaceae</taxon>
        <taxon>Violaceomyces</taxon>
    </lineage>
</organism>
<dbReference type="EMBL" id="KZ819951">
    <property type="protein sequence ID" value="PWN50266.1"/>
    <property type="molecule type" value="Genomic_DNA"/>
</dbReference>
<reference evidence="1 2" key="1">
    <citation type="journal article" date="2018" name="Mol. Biol. Evol.">
        <title>Broad Genomic Sampling Reveals a Smut Pathogenic Ancestry of the Fungal Clade Ustilaginomycotina.</title>
        <authorList>
            <person name="Kijpornyongpan T."/>
            <person name="Mondo S.J."/>
            <person name="Barry K."/>
            <person name="Sandor L."/>
            <person name="Lee J."/>
            <person name="Lipzen A."/>
            <person name="Pangilinan J."/>
            <person name="LaButti K."/>
            <person name="Hainaut M."/>
            <person name="Henrissat B."/>
            <person name="Grigoriev I.V."/>
            <person name="Spatafora J.W."/>
            <person name="Aime M.C."/>
        </authorList>
    </citation>
    <scope>NUCLEOTIDE SEQUENCE [LARGE SCALE GENOMIC DNA]</scope>
    <source>
        <strain evidence="1 2">SA 807</strain>
    </source>
</reference>
<protein>
    <submittedName>
        <fullName evidence="1">Uncharacterized protein</fullName>
    </submittedName>
</protein>
<name>A0ACD0NWU8_9BASI</name>